<evidence type="ECO:0000313" key="3">
    <source>
        <dbReference type="Proteomes" id="UP001162483"/>
    </source>
</evidence>
<keyword evidence="3" id="KW-1185">Reference proteome</keyword>
<proteinExistence type="predicted"/>
<reference evidence="2" key="1">
    <citation type="submission" date="2023-05" db="EMBL/GenBank/DDBJ databases">
        <authorList>
            <person name="Stuckert A."/>
        </authorList>
    </citation>
    <scope>NUCLEOTIDE SEQUENCE</scope>
</reference>
<name>A0ABN9FLV0_9NEOB</name>
<dbReference type="EMBL" id="CATNWA010016969">
    <property type="protein sequence ID" value="CAI9596842.1"/>
    <property type="molecule type" value="Genomic_DNA"/>
</dbReference>
<protein>
    <submittedName>
        <fullName evidence="2">Uncharacterized protein</fullName>
    </submittedName>
</protein>
<accession>A0ABN9FLV0</accession>
<keyword evidence="1" id="KW-0812">Transmembrane</keyword>
<keyword evidence="1" id="KW-1133">Transmembrane helix</keyword>
<evidence type="ECO:0000256" key="1">
    <source>
        <dbReference type="SAM" id="Phobius"/>
    </source>
</evidence>
<feature type="transmembrane region" description="Helical" evidence="1">
    <location>
        <begin position="12"/>
        <end position="33"/>
    </location>
</feature>
<dbReference type="Proteomes" id="UP001162483">
    <property type="component" value="Unassembled WGS sequence"/>
</dbReference>
<sequence length="58" mass="6382">MILERKGLTSGTIKGLTVCCVCFYSCTLLWMAVHSTTIQSSVLTVKYRDTALCKTHPA</sequence>
<organism evidence="2 3">
    <name type="scientific">Staurois parvus</name>
    <dbReference type="NCBI Taxonomy" id="386267"/>
    <lineage>
        <taxon>Eukaryota</taxon>
        <taxon>Metazoa</taxon>
        <taxon>Chordata</taxon>
        <taxon>Craniata</taxon>
        <taxon>Vertebrata</taxon>
        <taxon>Euteleostomi</taxon>
        <taxon>Amphibia</taxon>
        <taxon>Batrachia</taxon>
        <taxon>Anura</taxon>
        <taxon>Neobatrachia</taxon>
        <taxon>Ranoidea</taxon>
        <taxon>Ranidae</taxon>
        <taxon>Staurois</taxon>
    </lineage>
</organism>
<comment type="caution">
    <text evidence="2">The sequence shown here is derived from an EMBL/GenBank/DDBJ whole genome shotgun (WGS) entry which is preliminary data.</text>
</comment>
<gene>
    <name evidence="2" type="ORF">SPARVUS_LOCUS12131224</name>
</gene>
<keyword evidence="1" id="KW-0472">Membrane</keyword>
<feature type="non-terminal residue" evidence="2">
    <location>
        <position position="58"/>
    </location>
</feature>
<evidence type="ECO:0000313" key="2">
    <source>
        <dbReference type="EMBL" id="CAI9596842.1"/>
    </source>
</evidence>